<sequence length="325" mass="37237">MKTGKIEDICTLLRKKLEEAVEKRSYDSAFLSGGLDTSVINYIASRQGNDFESISVGFEDSSMKDLKYAEIIEEELNLDLHVFTFDFEEAKNAARDVVEIMRSFDPIEIRNDISLHIGLKKAKELGLESILTGDGSDELLAGSPFLYKLPQDEMEEELDKIWRVMNFSSQQIGKNLGISVELPYLDEQFKKFAMNISSDVKVGEWNEEKFGKWILRKAYEDKLPIEIIWRKKIPIEIGSGTTILPDKFKSNLDEDYFKAKKEEVAKEDEVLVRSEEQLFYYQIYKSLYGPPKAEDPDKSKCPYCKTNVSEKVTFCRTCGSGLGKQ</sequence>
<keyword evidence="1" id="KW-0547">Nucleotide-binding</keyword>
<reference evidence="4 5" key="1">
    <citation type="journal article" date="2016" name="Sci. Rep.">
        <title>Metabolic traits of an uncultured archaeal lineage -MSBL1- from brine pools of the Red Sea.</title>
        <authorList>
            <person name="Mwirichia R."/>
            <person name="Alam I."/>
            <person name="Rashid M."/>
            <person name="Vinu M."/>
            <person name="Ba-Alawi W."/>
            <person name="Anthony Kamau A."/>
            <person name="Kamanda Ngugi D."/>
            <person name="Goker M."/>
            <person name="Klenk H.P."/>
            <person name="Bajic V."/>
            <person name="Stingl U."/>
        </authorList>
    </citation>
    <scope>NUCLEOTIDE SEQUENCE [LARGE SCALE GENOMIC DNA]</scope>
    <source>
        <strain evidence="4">SCGC-AAA259D14</strain>
    </source>
</reference>
<dbReference type="PANTHER" id="PTHR11772:SF46">
    <property type="entry name" value="ASPARAGINE SYNTHETASE DOMAIN-CONTAINING PROTEIN"/>
    <property type="match status" value="1"/>
</dbReference>
<gene>
    <name evidence="4" type="ORF">AKJ62_02890</name>
</gene>
<dbReference type="Gene3D" id="3.40.50.620">
    <property type="entry name" value="HUPs"/>
    <property type="match status" value="1"/>
</dbReference>
<dbReference type="CDD" id="cd01991">
    <property type="entry name" value="Asn_synthase_B_C"/>
    <property type="match status" value="1"/>
</dbReference>
<dbReference type="SUPFAM" id="SSF52402">
    <property type="entry name" value="Adenine nucleotide alpha hydrolases-like"/>
    <property type="match status" value="1"/>
</dbReference>
<keyword evidence="2" id="KW-0067">ATP-binding</keyword>
<protein>
    <recommendedName>
        <fullName evidence="3">Asparagine synthetase domain-containing protein</fullName>
    </recommendedName>
</protein>
<dbReference type="PANTHER" id="PTHR11772">
    <property type="entry name" value="ASPARAGINE SYNTHETASE"/>
    <property type="match status" value="1"/>
</dbReference>
<dbReference type="GO" id="GO:0004066">
    <property type="term" value="F:asparagine synthase (glutamine-hydrolyzing) activity"/>
    <property type="evidence" value="ECO:0007669"/>
    <property type="project" value="InterPro"/>
</dbReference>
<dbReference type="InterPro" id="IPR050795">
    <property type="entry name" value="Asn_Synthetase"/>
</dbReference>
<evidence type="ECO:0000259" key="3">
    <source>
        <dbReference type="Pfam" id="PF00733"/>
    </source>
</evidence>
<feature type="domain" description="Asparagine synthetase" evidence="3">
    <location>
        <begin position="13"/>
        <end position="151"/>
    </location>
</feature>
<dbReference type="InterPro" id="IPR014729">
    <property type="entry name" value="Rossmann-like_a/b/a_fold"/>
</dbReference>
<evidence type="ECO:0000256" key="2">
    <source>
        <dbReference type="ARBA" id="ARBA00022840"/>
    </source>
</evidence>
<evidence type="ECO:0000313" key="5">
    <source>
        <dbReference type="Proteomes" id="UP000070589"/>
    </source>
</evidence>
<dbReference type="InterPro" id="IPR001962">
    <property type="entry name" value="Asn_synthase"/>
</dbReference>
<name>A0A133U5V6_9EURY</name>
<organism evidence="4 5">
    <name type="scientific">candidate division MSBL1 archaeon SCGC-AAA259D14</name>
    <dbReference type="NCBI Taxonomy" id="1698261"/>
    <lineage>
        <taxon>Archaea</taxon>
        <taxon>Methanobacteriati</taxon>
        <taxon>Methanobacteriota</taxon>
        <taxon>candidate division MSBL1</taxon>
    </lineage>
</organism>
<keyword evidence="5" id="KW-1185">Reference proteome</keyword>
<evidence type="ECO:0000313" key="4">
    <source>
        <dbReference type="EMBL" id="KXA89548.1"/>
    </source>
</evidence>
<comment type="caution">
    <text evidence="4">The sequence shown here is derived from an EMBL/GenBank/DDBJ whole genome shotgun (WGS) entry which is preliminary data.</text>
</comment>
<dbReference type="EMBL" id="LHXL01000032">
    <property type="protein sequence ID" value="KXA89548.1"/>
    <property type="molecule type" value="Genomic_DNA"/>
</dbReference>
<dbReference type="GO" id="GO:0005524">
    <property type="term" value="F:ATP binding"/>
    <property type="evidence" value="ECO:0007669"/>
    <property type="project" value="UniProtKB-KW"/>
</dbReference>
<accession>A0A133U5V6</accession>
<dbReference type="PATRIC" id="fig|1698261.3.peg.577"/>
<dbReference type="GO" id="GO:0005829">
    <property type="term" value="C:cytosol"/>
    <property type="evidence" value="ECO:0007669"/>
    <property type="project" value="TreeGrafter"/>
</dbReference>
<dbReference type="Pfam" id="PF00733">
    <property type="entry name" value="Asn_synthase"/>
    <property type="match status" value="2"/>
</dbReference>
<evidence type="ECO:0000256" key="1">
    <source>
        <dbReference type="ARBA" id="ARBA00022741"/>
    </source>
</evidence>
<proteinExistence type="predicted"/>
<dbReference type="Proteomes" id="UP000070589">
    <property type="component" value="Unassembled WGS sequence"/>
</dbReference>
<dbReference type="AlphaFoldDB" id="A0A133U5V6"/>
<dbReference type="GO" id="GO:0006529">
    <property type="term" value="P:asparagine biosynthetic process"/>
    <property type="evidence" value="ECO:0007669"/>
    <property type="project" value="InterPro"/>
</dbReference>
<feature type="domain" description="Asparagine synthetase" evidence="3">
    <location>
        <begin position="177"/>
        <end position="293"/>
    </location>
</feature>